<dbReference type="InterPro" id="IPR045607">
    <property type="entry name" value="DUF6452"/>
</dbReference>
<keyword evidence="2" id="KW-1185">Reference proteome</keyword>
<comment type="caution">
    <text evidence="1">The sequence shown here is derived from an EMBL/GenBank/DDBJ whole genome shotgun (WGS) entry which is preliminary data.</text>
</comment>
<accession>A0A4Y8AV29</accession>
<sequence>MKKYSTLIILALILMLSCEKDDICLENTTPYLMLKFYNFENDTLVKTIDIDSIRVLNKELISDYTAKSFDSISIPLDINRYKTSYQITSKKTTDTIYFSYDRKDIFVSRSCGYKTNFENLAIDSTTNNWIKAYNINTTIIDNDTTAHINIYH</sequence>
<dbReference type="OrthoDB" id="663527at2"/>
<dbReference type="EMBL" id="SNQI01000001">
    <property type="protein sequence ID" value="TEW76329.1"/>
    <property type="molecule type" value="Genomic_DNA"/>
</dbReference>
<organism evidence="1 2">
    <name type="scientific">Gramella jeungdoensis</name>
    <dbReference type="NCBI Taxonomy" id="708091"/>
    <lineage>
        <taxon>Bacteria</taxon>
        <taxon>Pseudomonadati</taxon>
        <taxon>Bacteroidota</taxon>
        <taxon>Flavobacteriia</taxon>
        <taxon>Flavobacteriales</taxon>
        <taxon>Flavobacteriaceae</taxon>
        <taxon>Christiangramia</taxon>
    </lineage>
</organism>
<name>A0A4Y8AV29_9FLAO</name>
<dbReference type="Pfam" id="PF20050">
    <property type="entry name" value="DUF6452"/>
    <property type="match status" value="1"/>
</dbReference>
<proteinExistence type="predicted"/>
<evidence type="ECO:0000313" key="2">
    <source>
        <dbReference type="Proteomes" id="UP000298517"/>
    </source>
</evidence>
<dbReference type="AlphaFoldDB" id="A0A4Y8AV29"/>
<reference evidence="1 2" key="1">
    <citation type="journal article" date="2011" name="J. Microbiol.">
        <title>Gramella jeungdoensis sp. nov., isolated from a solar saltern in Korea.</title>
        <authorList>
            <person name="Joung Y."/>
            <person name="Kim H."/>
            <person name="Jang T."/>
            <person name="Ahn T.S."/>
            <person name="Joh K."/>
        </authorList>
    </citation>
    <scope>NUCLEOTIDE SEQUENCE [LARGE SCALE GENOMIC DNA]</scope>
    <source>
        <strain evidence="1 2">KCTC 23123</strain>
    </source>
</reference>
<dbReference type="RefSeq" id="WP_134246344.1">
    <property type="nucleotide sequence ID" value="NZ_SNQI01000001.1"/>
</dbReference>
<dbReference type="Proteomes" id="UP000298517">
    <property type="component" value="Unassembled WGS sequence"/>
</dbReference>
<protein>
    <submittedName>
        <fullName evidence="1">Uncharacterized protein</fullName>
    </submittedName>
</protein>
<dbReference type="PROSITE" id="PS51257">
    <property type="entry name" value="PROKAR_LIPOPROTEIN"/>
    <property type="match status" value="1"/>
</dbReference>
<evidence type="ECO:0000313" key="1">
    <source>
        <dbReference type="EMBL" id="TEW76329.1"/>
    </source>
</evidence>
<gene>
    <name evidence="1" type="ORF">E2488_00310</name>
</gene>